<sequence length="147" mass="16639">MYLINNEKRDCYFFPYVDSEHKVSNKLIARGTYDFSVKTEHGTEVLAIPYLTLTYPADEKGNFTDATIPPTPHEFRFMMEEGATSYAVLGLIQHYLNVDWEALTPKDTSTRNDIIISPTLKMTVDDTNYSITGTFNSIPAIPEGTLD</sequence>
<proteinExistence type="predicted"/>
<dbReference type="EMBL" id="QSUL01000005">
    <property type="protein sequence ID" value="RGN36655.1"/>
    <property type="molecule type" value="Genomic_DNA"/>
</dbReference>
<comment type="caution">
    <text evidence="1">The sequence shown here is derived from an EMBL/GenBank/DDBJ whole genome shotgun (WGS) entry which is preliminary data.</text>
</comment>
<gene>
    <name evidence="1" type="ORF">DXB65_09535</name>
</gene>
<organism evidence="1 2">
    <name type="scientific">Bacteroides oleiciplenus</name>
    <dbReference type="NCBI Taxonomy" id="626931"/>
    <lineage>
        <taxon>Bacteria</taxon>
        <taxon>Pseudomonadati</taxon>
        <taxon>Bacteroidota</taxon>
        <taxon>Bacteroidia</taxon>
        <taxon>Bacteroidales</taxon>
        <taxon>Bacteroidaceae</taxon>
        <taxon>Bacteroides</taxon>
    </lineage>
</organism>
<name>A0A3E5BGV8_9BACE</name>
<reference evidence="1 2" key="1">
    <citation type="submission" date="2018-08" db="EMBL/GenBank/DDBJ databases">
        <title>A genome reference for cultivated species of the human gut microbiota.</title>
        <authorList>
            <person name="Zou Y."/>
            <person name="Xue W."/>
            <person name="Luo G."/>
        </authorList>
    </citation>
    <scope>NUCLEOTIDE SEQUENCE [LARGE SCALE GENOMIC DNA]</scope>
    <source>
        <strain evidence="1 2">OM05-15BH</strain>
    </source>
</reference>
<evidence type="ECO:0000313" key="1">
    <source>
        <dbReference type="EMBL" id="RGN36655.1"/>
    </source>
</evidence>
<dbReference type="AlphaFoldDB" id="A0A3E5BGV8"/>
<accession>A0A3E5BGV8</accession>
<protein>
    <submittedName>
        <fullName evidence="1">Uncharacterized protein</fullName>
    </submittedName>
</protein>
<dbReference type="Proteomes" id="UP000260983">
    <property type="component" value="Unassembled WGS sequence"/>
</dbReference>
<evidence type="ECO:0000313" key="2">
    <source>
        <dbReference type="Proteomes" id="UP000260983"/>
    </source>
</evidence>